<evidence type="ECO:0000256" key="2">
    <source>
        <dbReference type="ARBA" id="ARBA00005695"/>
    </source>
</evidence>
<dbReference type="GO" id="GO:0015833">
    <property type="term" value="P:peptide transport"/>
    <property type="evidence" value="ECO:0007669"/>
    <property type="project" value="TreeGrafter"/>
</dbReference>
<dbReference type="PROSITE" id="PS51318">
    <property type="entry name" value="TAT"/>
    <property type="match status" value="1"/>
</dbReference>
<organism evidence="7 8">
    <name type="scientific">Protaetiibacter intestinalis</name>
    <dbReference type="NCBI Taxonomy" id="2419774"/>
    <lineage>
        <taxon>Bacteria</taxon>
        <taxon>Bacillati</taxon>
        <taxon>Actinomycetota</taxon>
        <taxon>Actinomycetes</taxon>
        <taxon>Micrococcales</taxon>
        <taxon>Microbacteriaceae</taxon>
        <taxon>Protaetiibacter</taxon>
    </lineage>
</organism>
<dbReference type="PIRSF" id="PIRSF002741">
    <property type="entry name" value="MppA"/>
    <property type="match status" value="1"/>
</dbReference>
<keyword evidence="3" id="KW-0813">Transport</keyword>
<protein>
    <submittedName>
        <fullName evidence="7">ABC transporter substrate-binding protein</fullName>
    </submittedName>
</protein>
<keyword evidence="8" id="KW-1185">Reference proteome</keyword>
<dbReference type="Gene3D" id="3.10.105.10">
    <property type="entry name" value="Dipeptide-binding Protein, Domain 3"/>
    <property type="match status" value="1"/>
</dbReference>
<dbReference type="PANTHER" id="PTHR30290:SF10">
    <property type="entry name" value="PERIPLASMIC OLIGOPEPTIDE-BINDING PROTEIN-RELATED"/>
    <property type="match status" value="1"/>
</dbReference>
<evidence type="ECO:0000256" key="4">
    <source>
        <dbReference type="ARBA" id="ARBA00022729"/>
    </source>
</evidence>
<dbReference type="GO" id="GO:1904680">
    <property type="term" value="F:peptide transmembrane transporter activity"/>
    <property type="evidence" value="ECO:0007669"/>
    <property type="project" value="TreeGrafter"/>
</dbReference>
<evidence type="ECO:0000256" key="1">
    <source>
        <dbReference type="ARBA" id="ARBA00004196"/>
    </source>
</evidence>
<feature type="signal peptide" evidence="5">
    <location>
        <begin position="1"/>
        <end position="37"/>
    </location>
</feature>
<dbReference type="PANTHER" id="PTHR30290">
    <property type="entry name" value="PERIPLASMIC BINDING COMPONENT OF ABC TRANSPORTER"/>
    <property type="match status" value="1"/>
</dbReference>
<dbReference type="EMBL" id="CP032630">
    <property type="protein sequence ID" value="AYF98188.1"/>
    <property type="molecule type" value="Genomic_DNA"/>
</dbReference>
<gene>
    <name evidence="7" type="ORF">D7I47_07935</name>
</gene>
<feature type="chain" id="PRO_5017398563" evidence="5">
    <location>
        <begin position="38"/>
        <end position="546"/>
    </location>
</feature>
<dbReference type="CDD" id="cd08492">
    <property type="entry name" value="PBP2_NikA_DppA_OppA_like_15"/>
    <property type="match status" value="1"/>
</dbReference>
<dbReference type="InterPro" id="IPR000914">
    <property type="entry name" value="SBP_5_dom"/>
</dbReference>
<dbReference type="Pfam" id="PF00496">
    <property type="entry name" value="SBP_bac_5"/>
    <property type="match status" value="1"/>
</dbReference>
<evidence type="ECO:0000313" key="7">
    <source>
        <dbReference type="EMBL" id="AYF98188.1"/>
    </source>
</evidence>
<dbReference type="InterPro" id="IPR030678">
    <property type="entry name" value="Peptide/Ni-bd"/>
</dbReference>
<dbReference type="KEGG" id="lyd:D7I47_07935"/>
<feature type="domain" description="Solute-binding protein family 5" evidence="6">
    <location>
        <begin position="92"/>
        <end position="453"/>
    </location>
</feature>
<dbReference type="OrthoDB" id="5240629at2"/>
<name>A0A387B8U8_9MICO</name>
<keyword evidence="4 5" id="KW-0732">Signal</keyword>
<dbReference type="InterPro" id="IPR039424">
    <property type="entry name" value="SBP_5"/>
</dbReference>
<evidence type="ECO:0000313" key="8">
    <source>
        <dbReference type="Proteomes" id="UP000278886"/>
    </source>
</evidence>
<evidence type="ECO:0000256" key="3">
    <source>
        <dbReference type="ARBA" id="ARBA00022448"/>
    </source>
</evidence>
<dbReference type="RefSeq" id="WP_120762535.1">
    <property type="nucleotide sequence ID" value="NZ_CP032630.1"/>
</dbReference>
<proteinExistence type="inferred from homology"/>
<dbReference type="Proteomes" id="UP000278886">
    <property type="component" value="Chromosome"/>
</dbReference>
<accession>A0A387B8U8</accession>
<dbReference type="SUPFAM" id="SSF53850">
    <property type="entry name" value="Periplasmic binding protein-like II"/>
    <property type="match status" value="1"/>
</dbReference>
<dbReference type="AlphaFoldDB" id="A0A387B8U8"/>
<dbReference type="GO" id="GO:0042597">
    <property type="term" value="C:periplasmic space"/>
    <property type="evidence" value="ECO:0007669"/>
    <property type="project" value="UniProtKB-ARBA"/>
</dbReference>
<comment type="similarity">
    <text evidence="2">Belongs to the bacterial solute-binding protein 5 family.</text>
</comment>
<dbReference type="Gene3D" id="3.40.190.10">
    <property type="entry name" value="Periplasmic binding protein-like II"/>
    <property type="match status" value="1"/>
</dbReference>
<dbReference type="InterPro" id="IPR006311">
    <property type="entry name" value="TAT_signal"/>
</dbReference>
<comment type="subcellular location">
    <subcellularLocation>
        <location evidence="1">Cell envelope</location>
    </subcellularLocation>
</comment>
<dbReference type="GO" id="GO:0043190">
    <property type="term" value="C:ATP-binding cassette (ABC) transporter complex"/>
    <property type="evidence" value="ECO:0007669"/>
    <property type="project" value="InterPro"/>
</dbReference>
<sequence length="546" mass="59909">MSSTTPTARMRLRAAAAAAALAGFALLASGCSGPSQAATAGDEPVRGGDLIYLDAEIPFGAQLQESGAWQDRGLLQNLTDRLVYRNPDTDVFEPWLAESWTVSDDGLRYDFVIRDGVTYSDGSPLDVDNVKRNLEFQVFGQPDKAIAPNATFPHEATVTTDEASRTVTVTLPTPYAPFLGALTAWGAGLISDSTLDLSREDQLQYTKLVGTGPFVVTSEVYGKEIVLSRRDGYAWAPPSSPNQGEAYLDTVTVIPVTEDSVRLGTLRSGQADLLRYVQPSEEQALADDGYQVIAKSGVGLSNQWIFQQTAPFLDESKVRQALVAGTDRQQILKDIYTDNWHVATSVLSPGTFGYVDLGDELAFDPDHADALLDEAGFTDRDADGYRTRDGERLSITTFVDVYDISAKPLFQAIQHQWKELGVELVIGEIDYSSYWQTAFSDPSTGVLRVGWPHPDPVGLNEYYDSANWNPLRVDDPKLDELLRAELVATDDTTRAAELADVQRYLVENAYVLPLFDDSQVYVARDRVHGFFLTDGALPTFQATWVS</sequence>
<evidence type="ECO:0000259" key="6">
    <source>
        <dbReference type="Pfam" id="PF00496"/>
    </source>
</evidence>
<reference evidence="8" key="1">
    <citation type="submission" date="2018-09" db="EMBL/GenBank/DDBJ databases">
        <title>Genome sequencing of strain 2DFWR-13.</title>
        <authorList>
            <person name="Heo J."/>
            <person name="Kim S.-J."/>
            <person name="Kwon S.-W."/>
        </authorList>
    </citation>
    <scope>NUCLEOTIDE SEQUENCE [LARGE SCALE GENOMIC DNA]</scope>
    <source>
        <strain evidence="8">2DFWR-13</strain>
    </source>
</reference>
<evidence type="ECO:0000256" key="5">
    <source>
        <dbReference type="SAM" id="SignalP"/>
    </source>
</evidence>
<dbReference type="GO" id="GO:0030313">
    <property type="term" value="C:cell envelope"/>
    <property type="evidence" value="ECO:0007669"/>
    <property type="project" value="UniProtKB-SubCell"/>
</dbReference>